<dbReference type="RefSeq" id="WP_089342956.1">
    <property type="nucleotide sequence ID" value="NZ_CP067129.1"/>
</dbReference>
<reference evidence="2 3" key="1">
    <citation type="submission" date="2017-07" db="EMBL/GenBank/DDBJ databases">
        <authorList>
            <person name="Sun Z.S."/>
            <person name="Albrecht U."/>
            <person name="Echele G."/>
            <person name="Lee C.C."/>
        </authorList>
    </citation>
    <scope>NUCLEOTIDE SEQUENCE [LARGE SCALE GENOMIC DNA]</scope>
    <source>
        <strain evidence="2 3">DSM 14827</strain>
    </source>
</reference>
<evidence type="ECO:0000259" key="1">
    <source>
        <dbReference type="Pfam" id="PF13403"/>
    </source>
</evidence>
<dbReference type="Gene3D" id="2.170.16.10">
    <property type="entry name" value="Hedgehog/Intein (Hint) domain"/>
    <property type="match status" value="1"/>
</dbReference>
<evidence type="ECO:0000313" key="3">
    <source>
        <dbReference type="Proteomes" id="UP000198307"/>
    </source>
</evidence>
<dbReference type="InterPro" id="IPR028992">
    <property type="entry name" value="Hedgehog/Intein_dom"/>
</dbReference>
<proteinExistence type="predicted"/>
<dbReference type="InterPro" id="IPR036844">
    <property type="entry name" value="Hint_dom_sf"/>
</dbReference>
<dbReference type="Pfam" id="PF13403">
    <property type="entry name" value="Hint_2"/>
    <property type="match status" value="1"/>
</dbReference>
<feature type="domain" description="Hedgehog/Intein (Hint)" evidence="1">
    <location>
        <begin position="175"/>
        <end position="321"/>
    </location>
</feature>
<name>A0A239PN35_9RHOB</name>
<dbReference type="EMBL" id="FZQB01000002">
    <property type="protein sequence ID" value="SNT71580.1"/>
    <property type="molecule type" value="Genomic_DNA"/>
</dbReference>
<evidence type="ECO:0000313" key="2">
    <source>
        <dbReference type="EMBL" id="SNT71580.1"/>
    </source>
</evidence>
<dbReference type="SUPFAM" id="SSF51294">
    <property type="entry name" value="Hedgehog/intein (Hint) domain"/>
    <property type="match status" value="1"/>
</dbReference>
<dbReference type="AlphaFoldDB" id="A0A239PN35"/>
<dbReference type="Proteomes" id="UP000198307">
    <property type="component" value="Unassembled WGS sequence"/>
</dbReference>
<accession>A0A239PN35</accession>
<gene>
    <name evidence="2" type="ORF">SAMN05444959_10288</name>
</gene>
<sequence length="381" mass="42192">MPTETLTWGWWASGANTNSGTDDIQSSYNNRLFTIGDGGDFQTYGYGEMVMVDGDDDGRLSFVQGAGSSSPAPGNGDRLQTPDGVDRQLFELSIYDNSIFTYTDSLGDEQTYSARAVVYQLGNGDLVIRMRDDDRNDAPEDFFIENVTSIRLGTWDGTDYSNSIVSNFDEPPPNVCYVAGTMISTPDGEIPVELLCKGMQVMTADHGPCRIKMVRSKTISAADAIRFPQMRPIRIRANALGAGLPKRDLLVSPQHRILVRSRIAQRMFDTDEILVAAKHLLELEGVEIAMDLDSFTYVHFLCHDHQIVFAEGAPSESLYLGQEAFKAMTPAAMQELAQIFPELSEDLDQFSYEAARPLVSGKKARTLALRHRKNTKPVLHS</sequence>
<organism evidence="2 3">
    <name type="scientific">Paracoccus seriniphilus</name>
    <dbReference type="NCBI Taxonomy" id="184748"/>
    <lineage>
        <taxon>Bacteria</taxon>
        <taxon>Pseudomonadati</taxon>
        <taxon>Pseudomonadota</taxon>
        <taxon>Alphaproteobacteria</taxon>
        <taxon>Rhodobacterales</taxon>
        <taxon>Paracoccaceae</taxon>
        <taxon>Paracoccus</taxon>
    </lineage>
</organism>
<dbReference type="OrthoDB" id="6305173at2"/>
<protein>
    <submittedName>
        <fullName evidence="2">Hint domain-containing protein</fullName>
    </submittedName>
</protein>
<keyword evidence="3" id="KW-1185">Reference proteome</keyword>